<keyword evidence="2" id="KW-1185">Reference proteome</keyword>
<name>A0A5N1JTK1_9HYPH</name>
<evidence type="ECO:0000313" key="2">
    <source>
        <dbReference type="Proteomes" id="UP000327108"/>
    </source>
</evidence>
<dbReference type="RefSeq" id="WP_151094018.1">
    <property type="nucleotide sequence ID" value="NZ_VYXQ01000012.1"/>
</dbReference>
<sequence length="109" mass="12222">MNIRTIANFGARFVMRMRSDLRSTCLGRNVPDNDAFAGHACMKDLTIKPAEPARLTALWQVNPHNGHVECHWTTNPEDIASYQALPVLERYGLILAASQQSRATHRIHG</sequence>
<dbReference type="EMBL" id="VYXQ01000012">
    <property type="protein sequence ID" value="KAA9367502.1"/>
    <property type="molecule type" value="Genomic_DNA"/>
</dbReference>
<evidence type="ECO:0000313" key="1">
    <source>
        <dbReference type="EMBL" id="KAA9367502.1"/>
    </source>
</evidence>
<organism evidence="1 2">
    <name type="scientific">Ochrobactrum quorumnocens</name>
    <dbReference type="NCBI Taxonomy" id="271865"/>
    <lineage>
        <taxon>Bacteria</taxon>
        <taxon>Pseudomonadati</taxon>
        <taxon>Pseudomonadota</taxon>
        <taxon>Alphaproteobacteria</taxon>
        <taxon>Hyphomicrobiales</taxon>
        <taxon>Brucellaceae</taxon>
        <taxon>Brucella/Ochrobactrum group</taxon>
        <taxon>Ochrobactrum</taxon>
    </lineage>
</organism>
<gene>
    <name evidence="1" type="ORF">F3W84_13960</name>
</gene>
<dbReference type="AlphaFoldDB" id="A0A5N1JTK1"/>
<reference evidence="1 2" key="1">
    <citation type="submission" date="2019-09" db="EMBL/GenBank/DDBJ databases">
        <title>Biological control of the noxious weed angled onion (Allium triquetrum) thwarted by endophytic bacteria in Victoria, Australia.</title>
        <authorList>
            <person name="Tehranchian P."/>
            <person name="Adair R.J."/>
            <person name="Van T.H."/>
            <person name="Morrison P.D."/>
            <person name="Williams H."/>
            <person name="Lawrie A.C."/>
        </authorList>
    </citation>
    <scope>NUCLEOTIDE SEQUENCE [LARGE SCALE GENOMIC DNA]</scope>
    <source>
        <strain evidence="1 2">RPTAtOch1</strain>
    </source>
</reference>
<accession>A0A5N1JTK1</accession>
<proteinExistence type="predicted"/>
<comment type="caution">
    <text evidence="1">The sequence shown here is derived from an EMBL/GenBank/DDBJ whole genome shotgun (WGS) entry which is preliminary data.</text>
</comment>
<protein>
    <submittedName>
        <fullName evidence="1">Uncharacterized protein</fullName>
    </submittedName>
</protein>
<dbReference type="Proteomes" id="UP000327108">
    <property type="component" value="Unassembled WGS sequence"/>
</dbReference>